<dbReference type="GO" id="GO:0016787">
    <property type="term" value="F:hydrolase activity"/>
    <property type="evidence" value="ECO:0007669"/>
    <property type="project" value="UniProtKB-KW"/>
</dbReference>
<dbReference type="InterPro" id="IPR001650">
    <property type="entry name" value="Helicase_C-like"/>
</dbReference>
<dbReference type="CDD" id="cd18787">
    <property type="entry name" value="SF2_C_DEAD"/>
    <property type="match status" value="1"/>
</dbReference>
<sequence>MGFENPTPVQEKAIPEILKMNDVIACAQTGTGKTAAFLLPIIHKIASGEGGNLNTIIIAPTRELAQQIDQQLEGFSYFSGISSIAIYGGGTGSVFDQEKTALTSGADIIVATPGRLLSHLNLGYAKLDNVKHLILDEADRMMDMGFNDDIKKIIEYLPKKKQTIMFSATMPPKIRSLAKESMVNPVEISIAISKMAEGVVQEAYLVDDDQKIGLLENLIKGKKDLRSIVIFTSRKVNVNDIKRNLRKLGLDADGIQSDLDQKEREEVLRRFKNQKLKILVGTDIISRGIDIDSIDLVINYDVPGDAEDYVHRVGRTARAQSTGTAWTFINGRDIYNFKKIEQLIGIEVPKIKLPEGFKEGPKYDTGNENPKPKNKKKNNRNKKKTFKPKGKTTPTADGEKKIAYPMKKKPKQE</sequence>
<evidence type="ECO:0000256" key="2">
    <source>
        <dbReference type="ARBA" id="ARBA00022801"/>
    </source>
</evidence>
<evidence type="ECO:0000313" key="10">
    <source>
        <dbReference type="EMBL" id="NBG66957.1"/>
    </source>
</evidence>
<dbReference type="InterPro" id="IPR044742">
    <property type="entry name" value="DEAD/DEAH_RhlB"/>
</dbReference>
<proteinExistence type="inferred from homology"/>
<feature type="domain" description="Helicase C-terminal" evidence="9">
    <location>
        <begin position="213"/>
        <end position="359"/>
    </location>
</feature>
<evidence type="ECO:0000256" key="7">
    <source>
        <dbReference type="SAM" id="MobiDB-lite"/>
    </source>
</evidence>
<dbReference type="GO" id="GO:0003676">
    <property type="term" value="F:nucleic acid binding"/>
    <property type="evidence" value="ECO:0007669"/>
    <property type="project" value="InterPro"/>
</dbReference>
<keyword evidence="11" id="KW-1185">Reference proteome</keyword>
<dbReference type="SMART" id="SM00487">
    <property type="entry name" value="DEXDc"/>
    <property type="match status" value="1"/>
</dbReference>
<dbReference type="GO" id="GO:0003724">
    <property type="term" value="F:RNA helicase activity"/>
    <property type="evidence" value="ECO:0007669"/>
    <property type="project" value="UniProtKB-ARBA"/>
</dbReference>
<dbReference type="GO" id="GO:0005829">
    <property type="term" value="C:cytosol"/>
    <property type="evidence" value="ECO:0007669"/>
    <property type="project" value="TreeGrafter"/>
</dbReference>
<evidence type="ECO:0000256" key="3">
    <source>
        <dbReference type="ARBA" id="ARBA00022806"/>
    </source>
</evidence>
<evidence type="ECO:0000256" key="1">
    <source>
        <dbReference type="ARBA" id="ARBA00022741"/>
    </source>
</evidence>
<organism evidence="10 11">
    <name type="scientific">Acidiluteibacter ferrifornacis</name>
    <dbReference type="NCBI Taxonomy" id="2692424"/>
    <lineage>
        <taxon>Bacteria</taxon>
        <taxon>Pseudomonadati</taxon>
        <taxon>Bacteroidota</taxon>
        <taxon>Flavobacteriia</taxon>
        <taxon>Flavobacteriales</taxon>
        <taxon>Cryomorphaceae</taxon>
        <taxon>Acidiluteibacter</taxon>
    </lineage>
</organism>
<evidence type="ECO:0000256" key="5">
    <source>
        <dbReference type="ARBA" id="ARBA00038437"/>
    </source>
</evidence>
<protein>
    <submittedName>
        <fullName evidence="10">DEAD/DEAH box helicase</fullName>
    </submittedName>
</protein>
<feature type="domain" description="Helicase ATP-binding" evidence="8">
    <location>
        <begin position="14"/>
        <end position="188"/>
    </location>
</feature>
<dbReference type="PANTHER" id="PTHR47959">
    <property type="entry name" value="ATP-DEPENDENT RNA HELICASE RHLE-RELATED"/>
    <property type="match status" value="1"/>
</dbReference>
<dbReference type="CDD" id="cd00268">
    <property type="entry name" value="DEADc"/>
    <property type="match status" value="1"/>
</dbReference>
<dbReference type="PROSITE" id="PS51194">
    <property type="entry name" value="HELICASE_CTER"/>
    <property type="match status" value="1"/>
</dbReference>
<evidence type="ECO:0000259" key="8">
    <source>
        <dbReference type="PROSITE" id="PS51192"/>
    </source>
</evidence>
<dbReference type="Pfam" id="PF00270">
    <property type="entry name" value="DEAD"/>
    <property type="match status" value="1"/>
</dbReference>
<dbReference type="InterPro" id="IPR000629">
    <property type="entry name" value="RNA-helicase_DEAD-box_CS"/>
</dbReference>
<dbReference type="InterPro" id="IPR027417">
    <property type="entry name" value="P-loop_NTPase"/>
</dbReference>
<dbReference type="SUPFAM" id="SSF52540">
    <property type="entry name" value="P-loop containing nucleoside triphosphate hydrolases"/>
    <property type="match status" value="1"/>
</dbReference>
<dbReference type="PROSITE" id="PS00039">
    <property type="entry name" value="DEAD_ATP_HELICASE"/>
    <property type="match status" value="1"/>
</dbReference>
<evidence type="ECO:0000259" key="9">
    <source>
        <dbReference type="PROSITE" id="PS51194"/>
    </source>
</evidence>
<dbReference type="SMART" id="SM00490">
    <property type="entry name" value="HELICc"/>
    <property type="match status" value="1"/>
</dbReference>
<dbReference type="PROSITE" id="PS51192">
    <property type="entry name" value="HELICASE_ATP_BIND_1"/>
    <property type="match status" value="1"/>
</dbReference>
<comment type="caution">
    <text evidence="10">The sequence shown here is derived from an EMBL/GenBank/DDBJ whole genome shotgun (WGS) entry which is preliminary data.</text>
</comment>
<keyword evidence="3 6" id="KW-0347">Helicase</keyword>
<feature type="compositionally biased region" description="Basic residues" evidence="7">
    <location>
        <begin position="372"/>
        <end position="390"/>
    </location>
</feature>
<dbReference type="Gene3D" id="3.40.50.300">
    <property type="entry name" value="P-loop containing nucleotide triphosphate hydrolases"/>
    <property type="match status" value="2"/>
</dbReference>
<dbReference type="AlphaFoldDB" id="A0A6N9NPB4"/>
<comment type="similarity">
    <text evidence="5 6">Belongs to the DEAD box helicase family.</text>
</comment>
<evidence type="ECO:0000313" key="11">
    <source>
        <dbReference type="Proteomes" id="UP000470771"/>
    </source>
</evidence>
<reference evidence="10 11" key="1">
    <citation type="submission" date="2019-12" db="EMBL/GenBank/DDBJ databases">
        <authorList>
            <person name="Zhao J."/>
        </authorList>
    </citation>
    <scope>NUCLEOTIDE SEQUENCE [LARGE SCALE GENOMIC DNA]</scope>
    <source>
        <strain evidence="10 11">S-15</strain>
    </source>
</reference>
<name>A0A6N9NPB4_9FLAO</name>
<evidence type="ECO:0000256" key="6">
    <source>
        <dbReference type="RuleBase" id="RU000492"/>
    </source>
</evidence>
<keyword evidence="2 6" id="KW-0378">Hydrolase</keyword>
<keyword evidence="4 6" id="KW-0067">ATP-binding</keyword>
<keyword evidence="1 6" id="KW-0547">Nucleotide-binding</keyword>
<evidence type="ECO:0000256" key="4">
    <source>
        <dbReference type="ARBA" id="ARBA00022840"/>
    </source>
</evidence>
<dbReference type="Pfam" id="PF00271">
    <property type="entry name" value="Helicase_C"/>
    <property type="match status" value="1"/>
</dbReference>
<dbReference type="EMBL" id="WWNE01000012">
    <property type="protein sequence ID" value="NBG66957.1"/>
    <property type="molecule type" value="Genomic_DNA"/>
</dbReference>
<dbReference type="InterPro" id="IPR011545">
    <property type="entry name" value="DEAD/DEAH_box_helicase_dom"/>
</dbReference>
<gene>
    <name evidence="10" type="ORF">GQN54_12585</name>
</gene>
<dbReference type="InterPro" id="IPR014001">
    <property type="entry name" value="Helicase_ATP-bd"/>
</dbReference>
<dbReference type="PANTHER" id="PTHR47959:SF13">
    <property type="entry name" value="ATP-DEPENDENT RNA HELICASE RHLE"/>
    <property type="match status" value="1"/>
</dbReference>
<accession>A0A6N9NPB4</accession>
<dbReference type="GO" id="GO:0005524">
    <property type="term" value="F:ATP binding"/>
    <property type="evidence" value="ECO:0007669"/>
    <property type="project" value="UniProtKB-KW"/>
</dbReference>
<dbReference type="Proteomes" id="UP000470771">
    <property type="component" value="Unassembled WGS sequence"/>
</dbReference>
<dbReference type="InterPro" id="IPR050079">
    <property type="entry name" value="DEAD_box_RNA_helicase"/>
</dbReference>
<feature type="region of interest" description="Disordered" evidence="7">
    <location>
        <begin position="357"/>
        <end position="413"/>
    </location>
</feature>